<keyword evidence="5" id="KW-1185">Reference proteome</keyword>
<feature type="domain" description="PH" evidence="2">
    <location>
        <begin position="1"/>
        <end position="49"/>
    </location>
</feature>
<feature type="non-terminal residue" evidence="4">
    <location>
        <position position="285"/>
    </location>
</feature>
<organism evidence="4 5">
    <name type="scientific">Candidula unifasciata</name>
    <dbReference type="NCBI Taxonomy" id="100452"/>
    <lineage>
        <taxon>Eukaryota</taxon>
        <taxon>Metazoa</taxon>
        <taxon>Spiralia</taxon>
        <taxon>Lophotrochozoa</taxon>
        <taxon>Mollusca</taxon>
        <taxon>Gastropoda</taxon>
        <taxon>Heterobranchia</taxon>
        <taxon>Euthyneura</taxon>
        <taxon>Panpulmonata</taxon>
        <taxon>Eupulmonata</taxon>
        <taxon>Stylommatophora</taxon>
        <taxon>Helicina</taxon>
        <taxon>Helicoidea</taxon>
        <taxon>Geomitridae</taxon>
        <taxon>Candidula</taxon>
    </lineage>
</organism>
<dbReference type="PANTHER" id="PTHR45899">
    <property type="entry name" value="RHO GTPASE ACTIVATING PROTEIN AT 15B, ISOFORM C"/>
    <property type="match status" value="1"/>
</dbReference>
<dbReference type="GO" id="GO:0005096">
    <property type="term" value="F:GTPase activator activity"/>
    <property type="evidence" value="ECO:0007669"/>
    <property type="project" value="InterPro"/>
</dbReference>
<dbReference type="InterPro" id="IPR001849">
    <property type="entry name" value="PH_domain"/>
</dbReference>
<dbReference type="AlphaFoldDB" id="A0A8S3ZRZ1"/>
<dbReference type="SUPFAM" id="SSF57863">
    <property type="entry name" value="ArfGap/RecO-like zinc finger"/>
    <property type="match status" value="1"/>
</dbReference>
<name>A0A8S3ZRZ1_9EUPU</name>
<sequence length="285" mass="32896">MCSIYLQDSDKNSFKFKVITTLKDRVFIFSSETLDDCIKWASVLMAAITEYKKSLGNGEELPPDKPDKEGFIKFGNLKKYYVTITGKTLCYYQSFEDYQLGSPTHEIDMKLCSVKVKDHRKLQLWIHYGQFDLTFESEQEMQQWRMAMEDAIAEGLADDTVLNKVYENLSNHNCADCNADNPHWASINLGIVVCKNCAGVHRMFDYRISKIRSLRMDTRVWTPSLIEIMITIGNANSNAFWEFDVPQGARILPTDTMDKRKEYIVKKYKNKQFCNLHPLANCGPA</sequence>
<proteinExistence type="predicted"/>
<dbReference type="EMBL" id="CAJHNH020005190">
    <property type="protein sequence ID" value="CAG5132224.1"/>
    <property type="molecule type" value="Genomic_DNA"/>
</dbReference>
<dbReference type="SMART" id="SM00233">
    <property type="entry name" value="PH"/>
    <property type="match status" value="1"/>
</dbReference>
<dbReference type="SMART" id="SM00105">
    <property type="entry name" value="ArfGap"/>
    <property type="match status" value="1"/>
</dbReference>
<evidence type="ECO:0000313" key="5">
    <source>
        <dbReference type="Proteomes" id="UP000678393"/>
    </source>
</evidence>
<evidence type="ECO:0000259" key="3">
    <source>
        <dbReference type="PROSITE" id="PS50115"/>
    </source>
</evidence>
<dbReference type="PANTHER" id="PTHR45899:SF2">
    <property type="entry name" value="RHO GTPASE ACTIVATING PROTEIN AT 15B, ISOFORM C"/>
    <property type="match status" value="1"/>
</dbReference>
<dbReference type="Proteomes" id="UP000678393">
    <property type="component" value="Unassembled WGS sequence"/>
</dbReference>
<evidence type="ECO:0000313" key="4">
    <source>
        <dbReference type="EMBL" id="CAG5132224.1"/>
    </source>
</evidence>
<dbReference type="Pfam" id="PF01412">
    <property type="entry name" value="ArfGap"/>
    <property type="match status" value="1"/>
</dbReference>
<keyword evidence="1" id="KW-0479">Metal-binding</keyword>
<dbReference type="GO" id="GO:0005737">
    <property type="term" value="C:cytoplasm"/>
    <property type="evidence" value="ECO:0007669"/>
    <property type="project" value="TreeGrafter"/>
</dbReference>
<evidence type="ECO:0000256" key="1">
    <source>
        <dbReference type="PROSITE-ProRule" id="PRU00288"/>
    </source>
</evidence>
<dbReference type="GO" id="GO:0008270">
    <property type="term" value="F:zinc ion binding"/>
    <property type="evidence" value="ECO:0007669"/>
    <property type="project" value="UniProtKB-KW"/>
</dbReference>
<dbReference type="InterPro" id="IPR052227">
    <property type="entry name" value="Arf-Rho-GAP_ANK-PH_domain"/>
</dbReference>
<keyword evidence="1" id="KW-0862">Zinc</keyword>
<reference evidence="4" key="1">
    <citation type="submission" date="2021-04" db="EMBL/GenBank/DDBJ databases">
        <authorList>
            <consortium name="Molecular Ecology Group"/>
        </authorList>
    </citation>
    <scope>NUCLEOTIDE SEQUENCE</scope>
</reference>
<dbReference type="SUPFAM" id="SSF50729">
    <property type="entry name" value="PH domain-like"/>
    <property type="match status" value="2"/>
</dbReference>
<accession>A0A8S3ZRZ1</accession>
<evidence type="ECO:0000259" key="2">
    <source>
        <dbReference type="PROSITE" id="PS50003"/>
    </source>
</evidence>
<dbReference type="Gene3D" id="1.10.220.150">
    <property type="entry name" value="Arf GTPase activating protein"/>
    <property type="match status" value="1"/>
</dbReference>
<dbReference type="PROSITE" id="PS50115">
    <property type="entry name" value="ARFGAP"/>
    <property type="match status" value="1"/>
</dbReference>
<keyword evidence="1" id="KW-0863">Zinc-finger</keyword>
<feature type="domain" description="Arf-GAP" evidence="3">
    <location>
        <begin position="159"/>
        <end position="273"/>
    </location>
</feature>
<feature type="domain" description="PH" evidence="2">
    <location>
        <begin position="65"/>
        <end position="153"/>
    </location>
</feature>
<dbReference type="InterPro" id="IPR037278">
    <property type="entry name" value="ARFGAP/RecO"/>
</dbReference>
<dbReference type="InterPro" id="IPR001164">
    <property type="entry name" value="ArfGAP_dom"/>
</dbReference>
<dbReference type="Gene3D" id="2.30.29.30">
    <property type="entry name" value="Pleckstrin-homology domain (PH domain)/Phosphotyrosine-binding domain (PTB)"/>
    <property type="match status" value="1"/>
</dbReference>
<dbReference type="OrthoDB" id="29546at2759"/>
<dbReference type="InterPro" id="IPR011993">
    <property type="entry name" value="PH-like_dom_sf"/>
</dbReference>
<dbReference type="GO" id="GO:0005547">
    <property type="term" value="F:phosphatidylinositol-3,4,5-trisphosphate binding"/>
    <property type="evidence" value="ECO:0007669"/>
    <property type="project" value="TreeGrafter"/>
</dbReference>
<dbReference type="Pfam" id="PF00169">
    <property type="entry name" value="PH"/>
    <property type="match status" value="1"/>
</dbReference>
<dbReference type="InterPro" id="IPR038508">
    <property type="entry name" value="ArfGAP_dom_sf"/>
</dbReference>
<dbReference type="PROSITE" id="PS50003">
    <property type="entry name" value="PH_DOMAIN"/>
    <property type="match status" value="2"/>
</dbReference>
<protein>
    <submittedName>
        <fullName evidence="4">Uncharacterized protein</fullName>
    </submittedName>
</protein>
<comment type="caution">
    <text evidence="4">The sequence shown here is derived from an EMBL/GenBank/DDBJ whole genome shotgun (WGS) entry which is preliminary data.</text>
</comment>
<dbReference type="PRINTS" id="PR00405">
    <property type="entry name" value="REVINTRACTNG"/>
</dbReference>
<gene>
    <name evidence="4" type="ORF">CUNI_LOCUS17782</name>
</gene>